<evidence type="ECO:0000256" key="15">
    <source>
        <dbReference type="RuleBase" id="RU000405"/>
    </source>
</evidence>
<evidence type="ECO:0000256" key="10">
    <source>
        <dbReference type="ARBA" id="ARBA00023136"/>
    </source>
</evidence>
<keyword evidence="9 17" id="KW-1133">Transmembrane helix</keyword>
<keyword evidence="5 17" id="KW-0812">Transmembrane</keyword>
<dbReference type="InterPro" id="IPR028082">
    <property type="entry name" value="Peripla_BP_I"/>
</dbReference>
<dbReference type="InParanoid" id="A8XDE8"/>
<evidence type="ECO:0000313" key="21">
    <source>
        <dbReference type="Proteomes" id="UP000008549"/>
    </source>
</evidence>
<dbReference type="GO" id="GO:0032026">
    <property type="term" value="P:response to magnesium ion"/>
    <property type="evidence" value="ECO:0007669"/>
    <property type="project" value="UniProtKB-ARBA"/>
</dbReference>
<protein>
    <recommendedName>
        <fullName evidence="3 16">Guanylate cyclase</fullName>
        <ecNumber evidence="3 16">4.6.1.2</ecNumber>
    </recommendedName>
</protein>
<dbReference type="FunFam" id="3.30.70.1230:FF:000023">
    <property type="entry name" value="Guanylate cyclase"/>
    <property type="match status" value="1"/>
</dbReference>
<dbReference type="CDD" id="cd06352">
    <property type="entry name" value="PBP1_NPR_GC-like"/>
    <property type="match status" value="1"/>
</dbReference>
<dbReference type="AlphaFoldDB" id="A8XDE8"/>
<comment type="catalytic activity">
    <reaction evidence="1 16">
        <text>GTP = 3',5'-cyclic GMP + diphosphate</text>
        <dbReference type="Rhea" id="RHEA:13665"/>
        <dbReference type="ChEBI" id="CHEBI:33019"/>
        <dbReference type="ChEBI" id="CHEBI:37565"/>
        <dbReference type="ChEBI" id="CHEBI:57746"/>
        <dbReference type="EC" id="4.6.1.2"/>
    </reaction>
</comment>
<dbReference type="PROSITE" id="PS50011">
    <property type="entry name" value="PROTEIN_KINASE_DOM"/>
    <property type="match status" value="1"/>
</dbReference>
<dbReference type="SUPFAM" id="SSF55073">
    <property type="entry name" value="Nucleotide cyclase"/>
    <property type="match status" value="1"/>
</dbReference>
<reference evidence="20 21" key="2">
    <citation type="journal article" date="2011" name="PLoS Genet.">
        <title>Caenorhabditis briggsae recombinant inbred line genotypes reveal inter-strain incompatibility and the evolution of recombination.</title>
        <authorList>
            <person name="Ross J.A."/>
            <person name="Koboldt D.C."/>
            <person name="Staisch J.E."/>
            <person name="Chamberlin H.M."/>
            <person name="Gupta B.P."/>
            <person name="Miller R.D."/>
            <person name="Baird S.E."/>
            <person name="Haag E.S."/>
        </authorList>
    </citation>
    <scope>NUCLEOTIDE SEQUENCE [LARGE SCALE GENOMIC DNA]</scope>
    <source>
        <strain evidence="20 21">AF16</strain>
    </source>
</reference>
<dbReference type="InterPro" id="IPR018297">
    <property type="entry name" value="A/G_cyclase_CS"/>
</dbReference>
<evidence type="ECO:0000256" key="13">
    <source>
        <dbReference type="ARBA" id="ARBA00023239"/>
    </source>
</evidence>
<dbReference type="GO" id="GO:0004383">
    <property type="term" value="F:guanylate cyclase activity"/>
    <property type="evidence" value="ECO:0000318"/>
    <property type="project" value="GO_Central"/>
</dbReference>
<evidence type="ECO:0000256" key="11">
    <source>
        <dbReference type="ARBA" id="ARBA00023170"/>
    </source>
</evidence>
<comment type="similarity">
    <text evidence="15">Belongs to the adenylyl cyclase class-4/guanylyl cyclase family.</text>
</comment>
<dbReference type="WormBase" id="CBG11271">
    <property type="protein sequence ID" value="CBP47997"/>
    <property type="gene ID" value="WBGene00032412"/>
    <property type="gene designation" value="Cbr-gcy-7"/>
</dbReference>
<dbReference type="FunFam" id="3.40.50.2300:FF:000241">
    <property type="entry name" value="Guanylate cyclase"/>
    <property type="match status" value="1"/>
</dbReference>
<dbReference type="GO" id="GO:0001653">
    <property type="term" value="F:peptide receptor activity"/>
    <property type="evidence" value="ECO:0000318"/>
    <property type="project" value="GO_Central"/>
</dbReference>
<feature type="transmembrane region" description="Helical" evidence="17">
    <location>
        <begin position="484"/>
        <end position="510"/>
    </location>
</feature>
<dbReference type="Gene3D" id="1.10.510.10">
    <property type="entry name" value="Transferase(Phosphotransferase) domain 1"/>
    <property type="match status" value="1"/>
</dbReference>
<evidence type="ECO:0000256" key="5">
    <source>
        <dbReference type="ARBA" id="ARBA00022692"/>
    </source>
</evidence>
<gene>
    <name evidence="22" type="primary">gcy-7</name>
    <name evidence="20" type="synonym">Cbr-gcy-7</name>
    <name evidence="22" type="ORF">CBG11271</name>
    <name evidence="20" type="ORF">CBG_11271</name>
</gene>
<dbReference type="eggNOG" id="KOG1023">
    <property type="taxonomic scope" value="Eukaryota"/>
</dbReference>
<evidence type="ECO:0000256" key="16">
    <source>
        <dbReference type="RuleBase" id="RU003431"/>
    </source>
</evidence>
<dbReference type="HOGENOM" id="CLU_001072_1_3_1"/>
<evidence type="ECO:0000256" key="9">
    <source>
        <dbReference type="ARBA" id="ARBA00022989"/>
    </source>
</evidence>
<dbReference type="EMBL" id="HE600908">
    <property type="protein sequence ID" value="CAP30667.2"/>
    <property type="molecule type" value="Genomic_DNA"/>
</dbReference>
<dbReference type="STRING" id="6238.A8XDE8"/>
<keyword evidence="13 15" id="KW-0456">Lyase</keyword>
<dbReference type="Gene3D" id="3.30.70.1230">
    <property type="entry name" value="Nucleotide cyclase"/>
    <property type="match status" value="1"/>
</dbReference>
<keyword evidence="6" id="KW-0732">Signal</keyword>
<evidence type="ECO:0000259" key="19">
    <source>
        <dbReference type="PROSITE" id="PS50125"/>
    </source>
</evidence>
<keyword evidence="10 17" id="KW-0472">Membrane</keyword>
<evidence type="ECO:0000256" key="8">
    <source>
        <dbReference type="ARBA" id="ARBA00022840"/>
    </source>
</evidence>
<dbReference type="FunFam" id="3.40.50.2300:FF:000428">
    <property type="entry name" value="Guanylate cyclase"/>
    <property type="match status" value="1"/>
</dbReference>
<dbReference type="GO" id="GO:0007635">
    <property type="term" value="P:chemosensory behavior"/>
    <property type="evidence" value="ECO:0007669"/>
    <property type="project" value="UniProtKB-ARBA"/>
</dbReference>
<sequence>MKSFQLLKPANLQVATGTTGNVIRMGDYQSAPITVGYRTSASAANIAIDRLKREGLMTGWEFNFTVVFDDCIESEAAGKTVELIERHDVDVIIGPTMNQPTLGAFIVSNYYNRPIISWGLVNAAQLDDENRFPNAGIMSAGQRSLGVAIRAILAEFGWNQFVYAYFTEEDAEKCVTMRNDLQSINQYQFQQVVSYFGDIVLAYSIQVTDISNDGMISALKKIQSRGRIIVTCMKDGIGLRRKWVLAAEEAGMIGDDYVYIFSDIKSKGYYVPLLGGGERPAWIPSSGSDENDTRALKAFKKSIFVCDMMGQGSIAANYTVFGEEVIARMKEAPYFCTEDCEGKNYTVAATYSSQLHDAVYAYGTSLDRMFKAGQMANYRNASAFMRYFPQSFVGMSGNVNINDKGTRNPTLFLLSLDESGNNTLRATIYVENMSALLNLFQTYSPLYTDEGVMWSSRKGNVRPNDVPLCGFTGTGCPKSFVEEYLVWVIVAVVVLSLAIIAAGLGIYFSIKARREEINRQNQLWQIPFIHLHQINSKQKSKEHSVRSLQSGTSTMSSRTTVSFKTETRNFLFFSLQREADYEPVVAKKHAYRPRLDDERCAFMRTLRTLDHDNLNRFIGLCLDGPQMLSVWRFCSRGSMADVILKATIQMDNFFIYSLIKDIVQGLVFLHGSIVGCHGMLTSKCCLIDDRWQVKISNYGLKDIRSPEMYEKKDLLWSAPELLRAEDIKGTKEGDVYSLGIICAELITRKSVFNMEDRKEDPEEIIYLLKKGGMKSPRPDLDYDHTIEINPALVGMSHRLHLIRDCFTERPSERPSIDTVRSQLRGMNSSRNDNLMDHVFNMLESYASSLEEEVSERTKELVEEKKKSDVLLYRMLPKTVADKLKLGQTVEPETFEQVTIFFSDVVQFTTLASKCTPLQVVNLLNDLYTIFDGIIEKHDVYKVETIGDGYLCVSGLPHRNGNEHVRQIALMSLAFLSSLEFFRIPHLPSERINLRIGMNCGSVVAGVVGLTMPRFCLFGDAVNTASRMESNGKPGKIHLSAEANRLLTETVGGFATESRGEVIIKGKGVMETFWLLGPNHAIRPMSSRKPVVKPKKVIFSDSENNWSIEELHRQETLKSDELLSD</sequence>
<dbReference type="PROSITE" id="PS00452">
    <property type="entry name" value="GUANYLATE_CYCLASE_1"/>
    <property type="match status" value="1"/>
</dbReference>
<keyword evidence="7" id="KW-0547">Nucleotide-binding</keyword>
<dbReference type="FunFam" id="1.10.510.10:FF:000704">
    <property type="entry name" value="Guanylate cyclase"/>
    <property type="match status" value="1"/>
</dbReference>
<evidence type="ECO:0000256" key="7">
    <source>
        <dbReference type="ARBA" id="ARBA00022741"/>
    </source>
</evidence>
<dbReference type="InterPro" id="IPR001054">
    <property type="entry name" value="A/G_cyclase"/>
</dbReference>
<dbReference type="CDD" id="cd07302">
    <property type="entry name" value="CHD"/>
    <property type="match status" value="1"/>
</dbReference>
<dbReference type="InterPro" id="IPR050401">
    <property type="entry name" value="Cyclic_nucleotide_synthase"/>
</dbReference>
<evidence type="ECO:0000313" key="20">
    <source>
        <dbReference type="EMBL" id="CAP30667.2"/>
    </source>
</evidence>
<feature type="domain" description="Protein kinase" evidence="18">
    <location>
        <begin position="542"/>
        <end position="840"/>
    </location>
</feature>
<dbReference type="Pfam" id="PF07714">
    <property type="entry name" value="PK_Tyr_Ser-Thr"/>
    <property type="match status" value="1"/>
</dbReference>
<dbReference type="SMART" id="SM00044">
    <property type="entry name" value="CYCc"/>
    <property type="match status" value="1"/>
</dbReference>
<organism evidence="20 21">
    <name type="scientific">Caenorhabditis briggsae</name>
    <dbReference type="NCBI Taxonomy" id="6238"/>
    <lineage>
        <taxon>Eukaryota</taxon>
        <taxon>Metazoa</taxon>
        <taxon>Ecdysozoa</taxon>
        <taxon>Nematoda</taxon>
        <taxon>Chromadorea</taxon>
        <taxon>Rhabditida</taxon>
        <taxon>Rhabditina</taxon>
        <taxon>Rhabditomorpha</taxon>
        <taxon>Rhabditoidea</taxon>
        <taxon>Rhabditidae</taxon>
        <taxon>Peloderinae</taxon>
        <taxon>Caenorhabditis</taxon>
    </lineage>
</organism>
<evidence type="ECO:0000256" key="4">
    <source>
        <dbReference type="ARBA" id="ARBA00022475"/>
    </source>
</evidence>
<dbReference type="SUPFAM" id="SSF56112">
    <property type="entry name" value="Protein kinase-like (PK-like)"/>
    <property type="match status" value="1"/>
</dbReference>
<proteinExistence type="inferred from homology"/>
<dbReference type="Pfam" id="PF07701">
    <property type="entry name" value="HNOBA"/>
    <property type="match status" value="1"/>
</dbReference>
<evidence type="ECO:0000256" key="12">
    <source>
        <dbReference type="ARBA" id="ARBA00023180"/>
    </source>
</evidence>
<dbReference type="FunCoup" id="A8XDE8">
    <property type="interactions" value="13"/>
</dbReference>
<keyword evidence="8" id="KW-0067">ATP-binding</keyword>
<dbReference type="OMA" id="YVENMSA"/>
<dbReference type="Gene3D" id="3.40.50.2300">
    <property type="match status" value="2"/>
</dbReference>
<name>A8XDE8_CAEBR</name>
<dbReference type="InterPro" id="IPR001828">
    <property type="entry name" value="ANF_lig-bd_rcpt"/>
</dbReference>
<dbReference type="Proteomes" id="UP000008549">
    <property type="component" value="Unassembled WGS sequence"/>
</dbReference>
<dbReference type="GO" id="GO:0004672">
    <property type="term" value="F:protein kinase activity"/>
    <property type="evidence" value="ECO:0007669"/>
    <property type="project" value="InterPro"/>
</dbReference>
<dbReference type="InterPro" id="IPR011645">
    <property type="entry name" value="HNOB_dom_associated"/>
</dbReference>
<dbReference type="InterPro" id="IPR029787">
    <property type="entry name" value="Nucleotide_cyclase"/>
</dbReference>
<evidence type="ECO:0000256" key="14">
    <source>
        <dbReference type="ARBA" id="ARBA00023293"/>
    </source>
</evidence>
<reference evidence="20 21" key="1">
    <citation type="journal article" date="2003" name="PLoS Biol.">
        <title>The genome sequence of Caenorhabditis briggsae: a platform for comparative genomics.</title>
        <authorList>
            <person name="Stein L.D."/>
            <person name="Bao Z."/>
            <person name="Blasiar D."/>
            <person name="Blumenthal T."/>
            <person name="Brent M.R."/>
            <person name="Chen N."/>
            <person name="Chinwalla A."/>
            <person name="Clarke L."/>
            <person name="Clee C."/>
            <person name="Coghlan A."/>
            <person name="Coulson A."/>
            <person name="D'Eustachio P."/>
            <person name="Fitch D.H."/>
            <person name="Fulton L.A."/>
            <person name="Fulton R.E."/>
            <person name="Griffiths-Jones S."/>
            <person name="Harris T.W."/>
            <person name="Hillier L.W."/>
            <person name="Kamath R."/>
            <person name="Kuwabara P.E."/>
            <person name="Mardis E.R."/>
            <person name="Marra M.A."/>
            <person name="Miner T.L."/>
            <person name="Minx P."/>
            <person name="Mullikin J.C."/>
            <person name="Plumb R.W."/>
            <person name="Rogers J."/>
            <person name="Schein J.E."/>
            <person name="Sohrmann M."/>
            <person name="Spieth J."/>
            <person name="Stajich J.E."/>
            <person name="Wei C."/>
            <person name="Willey D."/>
            <person name="Wilson R.K."/>
            <person name="Durbin R."/>
            <person name="Waterston R.H."/>
        </authorList>
    </citation>
    <scope>NUCLEOTIDE SEQUENCE [LARGE SCALE GENOMIC DNA]</scope>
    <source>
        <strain evidence="20 21">AF16</strain>
    </source>
</reference>
<keyword evidence="21" id="KW-1185">Reference proteome</keyword>
<dbReference type="Pfam" id="PF00211">
    <property type="entry name" value="Guanylate_cyc"/>
    <property type="match status" value="1"/>
</dbReference>
<accession>A8XDE8</accession>
<dbReference type="InterPro" id="IPR011009">
    <property type="entry name" value="Kinase-like_dom_sf"/>
</dbReference>
<dbReference type="GO" id="GO:0006182">
    <property type="term" value="P:cGMP biosynthetic process"/>
    <property type="evidence" value="ECO:0000318"/>
    <property type="project" value="GO_Central"/>
</dbReference>
<dbReference type="GO" id="GO:0005524">
    <property type="term" value="F:ATP binding"/>
    <property type="evidence" value="ECO:0007669"/>
    <property type="project" value="UniProtKB-KW"/>
</dbReference>
<evidence type="ECO:0000256" key="17">
    <source>
        <dbReference type="SAM" id="Phobius"/>
    </source>
</evidence>
<evidence type="ECO:0000256" key="3">
    <source>
        <dbReference type="ARBA" id="ARBA00012202"/>
    </source>
</evidence>
<dbReference type="InterPro" id="IPR000719">
    <property type="entry name" value="Prot_kinase_dom"/>
</dbReference>
<dbReference type="GO" id="GO:0005886">
    <property type="term" value="C:plasma membrane"/>
    <property type="evidence" value="ECO:0000318"/>
    <property type="project" value="GO_Central"/>
</dbReference>
<dbReference type="EC" id="4.6.1.2" evidence="3 16"/>
<keyword evidence="4" id="KW-1003">Cell membrane</keyword>
<dbReference type="GO" id="GO:0035556">
    <property type="term" value="P:intracellular signal transduction"/>
    <property type="evidence" value="ECO:0007669"/>
    <property type="project" value="InterPro"/>
</dbReference>
<dbReference type="GO" id="GO:0007168">
    <property type="term" value="P:receptor guanylyl cyclase signaling pathway"/>
    <property type="evidence" value="ECO:0000318"/>
    <property type="project" value="GO_Central"/>
</dbReference>
<evidence type="ECO:0000313" key="22">
    <source>
        <dbReference type="WormBase" id="CBG11271"/>
    </source>
</evidence>
<dbReference type="Pfam" id="PF01094">
    <property type="entry name" value="ANF_receptor"/>
    <property type="match status" value="1"/>
</dbReference>
<comment type="subcellular location">
    <subcellularLocation>
        <location evidence="2">Cell membrane</location>
        <topology evidence="2">Single-pass type I membrane protein</topology>
    </subcellularLocation>
</comment>
<keyword evidence="14 16" id="KW-0141">cGMP biosynthesis</keyword>
<dbReference type="SUPFAM" id="SSF53822">
    <property type="entry name" value="Periplasmic binding protein-like I"/>
    <property type="match status" value="1"/>
</dbReference>
<keyword evidence="12" id="KW-0325">Glycoprotein</keyword>
<evidence type="ECO:0000256" key="6">
    <source>
        <dbReference type="ARBA" id="ARBA00022729"/>
    </source>
</evidence>
<dbReference type="PANTHER" id="PTHR11920">
    <property type="entry name" value="GUANYLYL CYCLASE"/>
    <property type="match status" value="1"/>
</dbReference>
<dbReference type="PANTHER" id="PTHR11920:SF495">
    <property type="entry name" value="RECEPTOR-TYPE GUANYLATE CYCLASE GCY-7"/>
    <property type="match status" value="1"/>
</dbReference>
<evidence type="ECO:0000259" key="18">
    <source>
        <dbReference type="PROSITE" id="PS50011"/>
    </source>
</evidence>
<evidence type="ECO:0000256" key="2">
    <source>
        <dbReference type="ARBA" id="ARBA00004251"/>
    </source>
</evidence>
<dbReference type="PROSITE" id="PS50125">
    <property type="entry name" value="GUANYLATE_CYCLASE_2"/>
    <property type="match status" value="1"/>
</dbReference>
<keyword evidence="11" id="KW-0675">Receptor</keyword>
<dbReference type="InterPro" id="IPR001245">
    <property type="entry name" value="Ser-Thr/Tyr_kinase_cat_dom"/>
</dbReference>
<evidence type="ECO:0000256" key="1">
    <source>
        <dbReference type="ARBA" id="ARBA00001436"/>
    </source>
</evidence>
<dbReference type="GO" id="GO:0006935">
    <property type="term" value="P:chemotaxis"/>
    <property type="evidence" value="ECO:0007669"/>
    <property type="project" value="UniProtKB-ARBA"/>
</dbReference>
<feature type="domain" description="Guanylate cyclase" evidence="19">
    <location>
        <begin position="898"/>
        <end position="1028"/>
    </location>
</feature>